<feature type="transmembrane region" description="Helical" evidence="10">
    <location>
        <begin position="149"/>
        <end position="168"/>
    </location>
</feature>
<keyword evidence="5" id="KW-0547">Nucleotide-binding</keyword>
<dbReference type="RefSeq" id="WP_129845254.1">
    <property type="nucleotide sequence ID" value="NZ_PKLY01000014.1"/>
</dbReference>
<keyword evidence="6 13" id="KW-0418">Kinase</keyword>
<dbReference type="Gene3D" id="3.30.565.10">
    <property type="entry name" value="Histidine kinase-like ATPase, C-terminal domain"/>
    <property type="match status" value="1"/>
</dbReference>
<dbReference type="InterPro" id="IPR011712">
    <property type="entry name" value="Sig_transdc_His_kin_sub3_dim/P"/>
</dbReference>
<evidence type="ECO:0000256" key="7">
    <source>
        <dbReference type="ARBA" id="ARBA00022840"/>
    </source>
</evidence>
<dbReference type="EC" id="2.7.13.3" evidence="2"/>
<feature type="transmembrane region" description="Helical" evidence="10">
    <location>
        <begin position="118"/>
        <end position="137"/>
    </location>
</feature>
<keyword evidence="10" id="KW-0472">Membrane</keyword>
<accession>A0ABY3GQV0</accession>
<dbReference type="EMBL" id="VOGX01000086">
    <property type="protein sequence ID" value="TWV16923.1"/>
    <property type="molecule type" value="Genomic_DNA"/>
</dbReference>
<evidence type="ECO:0000256" key="3">
    <source>
        <dbReference type="ARBA" id="ARBA00022553"/>
    </source>
</evidence>
<dbReference type="SUPFAM" id="SSF55874">
    <property type="entry name" value="ATPase domain of HSP90 chaperone/DNA topoisomerase II/histidine kinase"/>
    <property type="match status" value="1"/>
</dbReference>
<evidence type="ECO:0000256" key="6">
    <source>
        <dbReference type="ARBA" id="ARBA00022777"/>
    </source>
</evidence>
<keyword evidence="3" id="KW-0597">Phosphoprotein</keyword>
<evidence type="ECO:0000259" key="11">
    <source>
        <dbReference type="Pfam" id="PF02518"/>
    </source>
</evidence>
<evidence type="ECO:0000313" key="13">
    <source>
        <dbReference type="EMBL" id="TWV16923.1"/>
    </source>
</evidence>
<reference evidence="14" key="1">
    <citation type="journal article" date="2019" name="Microbiol. Resour. Announc.">
        <title>Draft Genomic Sequences of Streptomyces misionensis and Streptomyces albidoflavus, bacteria applied for phytopathogen biocontrol.</title>
        <authorList>
            <person name="Pylro V."/>
            <person name="Dias A."/>
            <person name="Andreote F."/>
            <person name="Varani A."/>
            <person name="Andreote C."/>
            <person name="Bernardo E."/>
            <person name="Martins T."/>
        </authorList>
    </citation>
    <scope>NUCLEOTIDE SEQUENCE [LARGE SCALE GENOMIC DNA]</scope>
    <source>
        <strain evidence="14">77</strain>
    </source>
</reference>
<sequence length="406" mass="43291">MRTDTTPKPATDRRTRAGAWAAVLLVLPAPATPLVTLFVVVPTVLAVLAAVDVRPLRRLPLPVAVSMVTAASILGDVGFLLIREGWAEARWALPWMPFELAALLVLSARVVRRAPVRPAVVLGVLSGAAAVVLPLRFSLRESPAAPEQSVLGVLCAALLALGAAGIGLRRRAQDRRRAEEIDRARREQRLQVARDLHDFVAHEVTGILLETQAARLAEYDETRIRELLERLEAAGQRALASMDDTLRVLRDPDSRTDSRTEPPPTRVRGLGDLAALVRRFEESGGVRTTLALAPGLAGALPGEVEDAAYRLVIEALTNVRRHASGARQVTVEVTREASGVRIAVGDDGGVRPAGDVPAPRADGGTGLAALTERFTGLRGRVEAGPGPQGWAVVGVLPLDRTRGLRG</sequence>
<dbReference type="Proteomes" id="UP000318052">
    <property type="component" value="Unassembled WGS sequence"/>
</dbReference>
<evidence type="ECO:0000256" key="9">
    <source>
        <dbReference type="SAM" id="MobiDB-lite"/>
    </source>
</evidence>
<evidence type="ECO:0000256" key="1">
    <source>
        <dbReference type="ARBA" id="ARBA00000085"/>
    </source>
</evidence>
<keyword evidence="8" id="KW-0902">Two-component regulatory system</keyword>
<keyword evidence="10" id="KW-1133">Transmembrane helix</keyword>
<proteinExistence type="predicted"/>
<evidence type="ECO:0000256" key="10">
    <source>
        <dbReference type="SAM" id="Phobius"/>
    </source>
</evidence>
<keyword evidence="14" id="KW-1185">Reference proteome</keyword>
<evidence type="ECO:0000256" key="2">
    <source>
        <dbReference type="ARBA" id="ARBA00012438"/>
    </source>
</evidence>
<dbReference type="InterPro" id="IPR050482">
    <property type="entry name" value="Sensor_HK_TwoCompSys"/>
</dbReference>
<evidence type="ECO:0000256" key="8">
    <source>
        <dbReference type="ARBA" id="ARBA00023012"/>
    </source>
</evidence>
<feature type="transmembrane region" description="Helical" evidence="10">
    <location>
        <begin position="63"/>
        <end position="82"/>
    </location>
</feature>
<evidence type="ECO:0000256" key="5">
    <source>
        <dbReference type="ARBA" id="ARBA00022741"/>
    </source>
</evidence>
<comment type="caution">
    <text evidence="13">The sequence shown here is derived from an EMBL/GenBank/DDBJ whole genome shotgun (WGS) entry which is preliminary data.</text>
</comment>
<keyword evidence="4" id="KW-0808">Transferase</keyword>
<dbReference type="Pfam" id="PF07730">
    <property type="entry name" value="HisKA_3"/>
    <property type="match status" value="1"/>
</dbReference>
<dbReference type="CDD" id="cd16917">
    <property type="entry name" value="HATPase_UhpB-NarQ-NarX-like"/>
    <property type="match status" value="1"/>
</dbReference>
<keyword evidence="10" id="KW-0812">Transmembrane</keyword>
<name>A0ABY3GQV0_9ACTN</name>
<dbReference type="InterPro" id="IPR036890">
    <property type="entry name" value="HATPase_C_sf"/>
</dbReference>
<dbReference type="Gene3D" id="1.20.5.1930">
    <property type="match status" value="1"/>
</dbReference>
<feature type="region of interest" description="Disordered" evidence="9">
    <location>
        <begin position="248"/>
        <end position="267"/>
    </location>
</feature>
<feature type="domain" description="Histidine kinase/HSP90-like ATPase" evidence="11">
    <location>
        <begin position="304"/>
        <end position="385"/>
    </location>
</feature>
<feature type="transmembrane region" description="Helical" evidence="10">
    <location>
        <begin position="20"/>
        <end position="51"/>
    </location>
</feature>
<evidence type="ECO:0000256" key="4">
    <source>
        <dbReference type="ARBA" id="ARBA00022679"/>
    </source>
</evidence>
<feature type="compositionally biased region" description="Basic and acidic residues" evidence="9">
    <location>
        <begin position="248"/>
        <end position="260"/>
    </location>
</feature>
<feature type="domain" description="Signal transduction histidine kinase subgroup 3 dimerisation and phosphoacceptor" evidence="12">
    <location>
        <begin position="189"/>
        <end position="252"/>
    </location>
</feature>
<gene>
    <name evidence="13" type="ORF">FRZ02_31195</name>
</gene>
<evidence type="ECO:0000259" key="12">
    <source>
        <dbReference type="Pfam" id="PF07730"/>
    </source>
</evidence>
<dbReference type="PANTHER" id="PTHR24421:SF10">
    <property type="entry name" value="NITRATE_NITRITE SENSOR PROTEIN NARQ"/>
    <property type="match status" value="1"/>
</dbReference>
<dbReference type="PANTHER" id="PTHR24421">
    <property type="entry name" value="NITRATE/NITRITE SENSOR PROTEIN NARX-RELATED"/>
    <property type="match status" value="1"/>
</dbReference>
<dbReference type="InterPro" id="IPR003594">
    <property type="entry name" value="HATPase_dom"/>
</dbReference>
<organism evidence="13 14">
    <name type="scientific">Streptomyces albidoflavus</name>
    <dbReference type="NCBI Taxonomy" id="1886"/>
    <lineage>
        <taxon>Bacteria</taxon>
        <taxon>Bacillati</taxon>
        <taxon>Actinomycetota</taxon>
        <taxon>Actinomycetes</taxon>
        <taxon>Kitasatosporales</taxon>
        <taxon>Streptomycetaceae</taxon>
        <taxon>Streptomyces</taxon>
        <taxon>Streptomyces albidoflavus group</taxon>
    </lineage>
</organism>
<protein>
    <recommendedName>
        <fullName evidence="2">histidine kinase</fullName>
        <ecNumber evidence="2">2.7.13.3</ecNumber>
    </recommendedName>
</protein>
<dbReference type="Pfam" id="PF02518">
    <property type="entry name" value="HATPase_c"/>
    <property type="match status" value="1"/>
</dbReference>
<keyword evidence="7" id="KW-0067">ATP-binding</keyword>
<comment type="catalytic activity">
    <reaction evidence="1">
        <text>ATP + protein L-histidine = ADP + protein N-phospho-L-histidine.</text>
        <dbReference type="EC" id="2.7.13.3"/>
    </reaction>
</comment>
<dbReference type="GO" id="GO:0016301">
    <property type="term" value="F:kinase activity"/>
    <property type="evidence" value="ECO:0007669"/>
    <property type="project" value="UniProtKB-KW"/>
</dbReference>
<evidence type="ECO:0000313" key="14">
    <source>
        <dbReference type="Proteomes" id="UP000318052"/>
    </source>
</evidence>